<dbReference type="InterPro" id="IPR006558">
    <property type="entry name" value="LamG-like"/>
</dbReference>
<dbReference type="InterPro" id="IPR013320">
    <property type="entry name" value="ConA-like_dom_sf"/>
</dbReference>
<dbReference type="OrthoDB" id="9814380at2"/>
<evidence type="ECO:0000313" key="7">
    <source>
        <dbReference type="Proteomes" id="UP000256779"/>
    </source>
</evidence>
<dbReference type="Pfam" id="PF13385">
    <property type="entry name" value="Laminin_G_3"/>
    <property type="match status" value="1"/>
</dbReference>
<evidence type="ECO:0000259" key="5">
    <source>
        <dbReference type="SMART" id="SM00560"/>
    </source>
</evidence>
<accession>A0A3D9L7L0</accession>
<dbReference type="RefSeq" id="WP_115867468.1">
    <property type="nucleotide sequence ID" value="NZ_QREG01000005.1"/>
</dbReference>
<evidence type="ECO:0000256" key="4">
    <source>
        <dbReference type="SAM" id="SignalP"/>
    </source>
</evidence>
<evidence type="ECO:0000256" key="3">
    <source>
        <dbReference type="SAM" id="MobiDB-lite"/>
    </source>
</evidence>
<feature type="chain" id="PRO_5017787570" evidence="4">
    <location>
        <begin position="20"/>
        <end position="3773"/>
    </location>
</feature>
<dbReference type="GO" id="GO:0005975">
    <property type="term" value="P:carbohydrate metabolic process"/>
    <property type="evidence" value="ECO:0007669"/>
    <property type="project" value="UniProtKB-ARBA"/>
</dbReference>
<keyword evidence="7" id="KW-1185">Reference proteome</keyword>
<dbReference type="GO" id="GO:0004553">
    <property type="term" value="F:hydrolase activity, hydrolyzing O-glycosyl compounds"/>
    <property type="evidence" value="ECO:0007669"/>
    <property type="project" value="UniProtKB-ARBA"/>
</dbReference>
<comment type="caution">
    <text evidence="6">The sequence shown here is derived from an EMBL/GenBank/DDBJ whole genome shotgun (WGS) entry which is preliminary data.</text>
</comment>
<dbReference type="SUPFAM" id="SSF49899">
    <property type="entry name" value="Concanavalin A-like lectins/glucanases"/>
    <property type="match status" value="1"/>
</dbReference>
<feature type="domain" description="LamG-like jellyroll fold" evidence="5">
    <location>
        <begin position="2262"/>
        <end position="2400"/>
    </location>
</feature>
<organism evidence="6 7">
    <name type="scientific">Marinoscillum furvescens DSM 4134</name>
    <dbReference type="NCBI Taxonomy" id="1122208"/>
    <lineage>
        <taxon>Bacteria</taxon>
        <taxon>Pseudomonadati</taxon>
        <taxon>Bacteroidota</taxon>
        <taxon>Cytophagia</taxon>
        <taxon>Cytophagales</taxon>
        <taxon>Reichenbachiellaceae</taxon>
        <taxon>Marinoscillum</taxon>
    </lineage>
</organism>
<dbReference type="GO" id="GO:0030246">
    <property type="term" value="F:carbohydrate binding"/>
    <property type="evidence" value="ECO:0007669"/>
    <property type="project" value="UniProtKB-KW"/>
</dbReference>
<dbReference type="Gene3D" id="2.60.120.200">
    <property type="match status" value="1"/>
</dbReference>
<evidence type="ECO:0000256" key="1">
    <source>
        <dbReference type="ARBA" id="ARBA00022729"/>
    </source>
</evidence>
<gene>
    <name evidence="6" type="ORF">C7460_10588</name>
</gene>
<protein>
    <submittedName>
        <fullName evidence="6">Concanavalin A-like lectin/glucanase superfamily protein</fullName>
    </submittedName>
</protein>
<evidence type="ECO:0000313" key="6">
    <source>
        <dbReference type="EMBL" id="REE00467.1"/>
    </source>
</evidence>
<dbReference type="SUPFAM" id="SSF50952">
    <property type="entry name" value="Soluble quinoprotein glucose dehydrogenase"/>
    <property type="match status" value="1"/>
</dbReference>
<proteinExistence type="predicted"/>
<dbReference type="SMART" id="SM00560">
    <property type="entry name" value="LamGL"/>
    <property type="match status" value="1"/>
</dbReference>
<dbReference type="Proteomes" id="UP000256779">
    <property type="component" value="Unassembled WGS sequence"/>
</dbReference>
<dbReference type="InterPro" id="IPR011041">
    <property type="entry name" value="Quinoprot_gluc/sorb_DH_b-prop"/>
</dbReference>
<name>A0A3D9L7L0_MARFU</name>
<keyword evidence="1 4" id="KW-0732">Signal</keyword>
<sequence>MKKFILTCLLIATTIGLSAQKFHETFTRNDMRGWYIQNNTYPPAAYNNHWATSGLAEGYIGPESDSDIPGELAQFFAYNLLMRFLPFSEYLMGYFQWDYNYASVGYTEADRDGAQISKWLVSPVIKDVKHGDVLKFRTKALSVSMKNRIADLADFNLQGVTSCNRPNRLEIRLAIADDDGPTLGRAVDATGDFGILLKVINDGLTVDGYPTNWTNIEVPIVGLPKGQLHNVHIAFWYRYDNGGYANCRVRKKLPPLEEALAMAALEKAKDIAIDGLESQMKKAPIGKIYQAATLGLDAYEVATQNQVGWNGSFIGIDDVQVVSGSNIYIIEDGYLFGGPNYVHYPGDGMGRTAKFGFQGSMECPSDLPYPKSKLLEVINESNESIELHPELQRIHVSDDSYPDKDLIMTVGDRDNDNILLPGEAMSVRLTPNDSAMSLGTYRGVVAFRKYPINGSPVWDRVYIEYTRDKPKPVKLKYKNWPQSFQLNENGFLDVDLKEVFDAGSENYCGGPEGLSFSLSRPNRREGHSSGRFICADVGEYMWNFRVYDQETNSYDQGEVKIKISIPTPEIAEGHEQTYYLKPHERAVPLEELTKPGITGTCNPEVVLSSYKTPYGKVFDFTNGVGGVGTYELEWTSAGLADIPAHGKSTLHVIDTIKPELDPDWVFRGNPILIPFTFKVPGAEGSFIKTHIEGSDHLLAKGKDNVKISHYEYSTPFYQNGAWVRKIPFDCADAGQEHPVTVRIYDISGNYTDFERTIKFASPDEPVARDIRVDLDPKKGVAYVTPEDLLENGADGICSISNAYVTKYAFSCEDVNQTIADTVYYTLDGAERFAVGTVTVNEYSQPAVCEDTVYLSVPADALDFKYQVDPVLSSVCSDQLTWSFKSAGSSAYNDNAVSGGSILRDFAPGISQINRTTEYLGQTYTCEQVLVVVDTIPPVLISTPSDVQLALPSLNGACTRDFEITNPFKNGTHTTWTYELTGATERTVTLQGRPAFDANVWNETEFFNPGITNVRIWSVDKSGNTNEVSYKVDLYVQSSPAPSVVAEELNVSVIEGNFDGEVLEFPIESPVSVVCDQVDYMWYYEVRDAYQGTILYEQDSISQNSGANIPLKVGPATNQTYFRTVHLGYHEKDYGTKTYTYHHTVQVRDSVTKIACPKSVVVENTDDINYTYQYTLAPKKALAAGGYWGYVVKGATFLSSEASQSVTYNSNQTIALGEVALEGYPSLAYDDSVTLNLNNGVNYITLTYVETSGNMSECVFVVEVQDATTPVMTCPPADTLHRSDVASCLVDVAGACTTVTGFTGPFGVSKLNVKGINDKIRLRKELAPDSITFVSISRGISFNDMYVEIPINCDGTVSFDWQYQSQSGEYFRPFIIKNDYDRFKYSQNTPAGFDVASKAIQTGSFSQTVVEGDRIFIGLTEGGVAEGYFTIKNFSAPNADLSAVIEQPVFTENPSLYFSTNAFTSYPVGTHEVMYTLKNLNNGNEVSCTQQLVVIDDFETELACMDTTLALNAYGKAQLIADDIINSCFSVSNITLSQTEFDCSDLGVNQVTISSVNSAGDTISCTANITIIDQIAPRLLNQVVYIDLPASNTVTLSDSVLTSYFVDNCKVQSVTASQTTFDCEDVGTRELSLTASDTSGNEISVKVLAKIKSSALKFNDLNETFEVCAGEPLQLTSPFSDPDNPVDFIWQMKDVNDSIGIWDYYSCTSGVEMIKGSYGHRLFLVKTGDLEGLYTVYKKSGTSDLFFAKLNTITDKWEPALKRLSVTPNAWSPRDQLYQLDAYPDGDLYIVFSTGDQLKAYKWAKHTNDWHVPTAEYDPFQSHGDNYFNSISLNDGFLFGARYDGGIYAARQGLNVNFLFEAEERIHKATNGNDLTIKSSKNLLIIRHESQNQLRWVNHDSEGYITSVDTLNTDPTSNSSTFMLASWNGDIYVAFKAASGNMKVSKYLGNDSWSDVSSGLGTEAINVLDIKSVGSKLYAVASSNTEMKVYSFNGSVWEDEGTLANTFAVSLYSLSGELVIKNGNDRLFRKTNWKNIQGAANAATYTPDTSVPSEKIYRSVGIEQGCDFIASGTKTVTVHEVPKVSTVDQAKNGAGTLTLQAETTAGQVYWLNSLDSTFLGLGAQFELEYAARDDYYFTYAENEGCFSDTLISHVFVNDEDFYNYTVSYPDTVCYMDQALISIDSALYGVKHRLFEKGEDGHFAPSSRYSNFYAGTDFYMYPTETKTYKIKVVDEVLDAANFAIGGHDTREHLSYDTVQLNYTDEFTVEAWVRGSYSFNPSSTLGMQYNNATGGYEPANERNFEWNNGYFLVANGDTARQLTFPAFPTTHSPWVHVAATASPQGLKIYYNGVLAASLDSAVTGNINNERSSLRVGLTRTLSEVSGFAGLDEFRIWDHERSATEIDSLHDQCLTGDEQGLLVYTNFEEMDLQTREFTSQRGPNAIIKNQAANIKPQLLRTGYCVERDSTINFLEPFTIHVREDMPYIVSMDEEWPTSSGGGEEEGGFFPGEGGFGEPGGGGSPQVSCIGDTVTLNAEVSYGTVYWYASEMDGDTIGSGSPFTIFLPNDTVLYAGVGGSCDRYPVEIDVNGAPKILSASADTTCAGGDASYSDINFNIDLNPEADDYYLYETPTGGEPINRYGGLSDFAFTGTDTLYASAYSSNCESEERVQIIIPAIVPKVVSITPDTTVCGPQNVRLTGKFIGNDILWMNSTTYSTISRDTVAYTGELEVGTHQFEVRAAIEGEGEGCSSAREYVTVTVEAAPSRYDTVVTCGSYTWIDGMTYTESDPAILFNKESGVYCDSAIYLNLTIIDVADSDISVSTTNTCPGEEITFSLATTESGVDYRLVNNEDSVFAGPTSGTGSELTMTTGGLAHTEVFRIIGNKSQTVGSASNTCDVQVGDAITVNIGQTTSSRTVARCGDYLWNGNTYFETGTYYDTLTSSLGCDSVARLNLTIFPEPEHTHVVEACDSYTWKGTTYTASTNTPTWTGKTLYGCDSLVTLDLTIHHSVTYDTAITACDAYEWNASSYTSSGSYMQTLSSAAGCDSTVTVQLTILESSVSDTTAVACKSFDWYGNTYSASGEYNRIITNSAGCDSTITLHLTINEATFGDTTAVACSSFDWYGTEYTASGDYEHLLTNSAGCDSTVTLHLTINEPTSSDTTAVSCGPFTWYGSTYETSGDYQRVIENTAGCDSTINLHLTVNPESDPEYSSFDVETCHSYTFDGTEFTTSGSYQVTYQNTMGCDSIVTLNLTLLEGKCYKNGEWVNGAPGTTDDVVIAGSYEVTTELRVKDLKIADGGVITVPENGVLEIAGNISNNGSITLQSGSDFLSYEGQTYTGNDITFQRNMRHETAAYSMMGSPVQQSADIKGSIAGITWGYKEVNPYEAGNTEGLKRWINYADKELVPGHGYASANTQQLVFEGNPNVGTITVENLTYTPEAADSTNAGWHLLANPYGTSIDVDAFLTANQTVIEGHISLWDDPNTGERGSNSDYMTMNAVGEISNNPRGNRFNGHVLTGQGFFAKRLANATTPANVVFTEAMRNTGYNQDASYFRQDKKQMAKVWVGMTDGAGRYSETLIGFPEDATLGRDHFYDAPKIMTATGHQFYSVLEKVPYAIQGVPLADEVIIPVGYKRDGSGYVTLELKAESQVPDGYEVILVDKAKNTEYPIQSQSVYVYLDDNANDRRFSLALRKLDVLHTATLLNKVVVSREASDIRVSSRKYITSITLIDLMGKSTEMNHIDHTEYSFAAPKVEGVYLVHIQLVDGSTHTRKLIID</sequence>
<feature type="compositionally biased region" description="Gly residues" evidence="3">
    <location>
        <begin position="2504"/>
        <end position="2519"/>
    </location>
</feature>
<feature type="region of interest" description="Disordered" evidence="3">
    <location>
        <begin position="2491"/>
        <end position="2519"/>
    </location>
</feature>
<keyword evidence="2" id="KW-1015">Disulfide bond</keyword>
<feature type="signal peptide" evidence="4">
    <location>
        <begin position="1"/>
        <end position="19"/>
    </location>
</feature>
<keyword evidence="6" id="KW-0430">Lectin</keyword>
<evidence type="ECO:0000256" key="2">
    <source>
        <dbReference type="ARBA" id="ARBA00023157"/>
    </source>
</evidence>
<dbReference type="EMBL" id="QREG01000005">
    <property type="protein sequence ID" value="REE00467.1"/>
    <property type="molecule type" value="Genomic_DNA"/>
</dbReference>
<reference evidence="6 7" key="1">
    <citation type="submission" date="2018-07" db="EMBL/GenBank/DDBJ databases">
        <title>Genomic Encyclopedia of Type Strains, Phase IV (KMG-IV): sequencing the most valuable type-strain genomes for metagenomic binning, comparative biology and taxonomic classification.</title>
        <authorList>
            <person name="Goeker M."/>
        </authorList>
    </citation>
    <scope>NUCLEOTIDE SEQUENCE [LARGE SCALE GENOMIC DNA]</scope>
    <source>
        <strain evidence="6 7">DSM 4134</strain>
    </source>
</reference>